<dbReference type="EMBL" id="CP058910">
    <property type="protein sequence ID" value="QLH79417.1"/>
    <property type="molecule type" value="Genomic_DNA"/>
</dbReference>
<evidence type="ECO:0000313" key="2">
    <source>
        <dbReference type="Proteomes" id="UP000509667"/>
    </source>
</evidence>
<dbReference type="Proteomes" id="UP000509667">
    <property type="component" value="Chromosome"/>
</dbReference>
<name>A0A7D5P2X7_9EURY</name>
<keyword evidence="2" id="KW-1185">Reference proteome</keyword>
<organism evidence="1 2">
    <name type="scientific">Halosimplex rubrum</name>
    <dbReference type="NCBI Taxonomy" id="869889"/>
    <lineage>
        <taxon>Archaea</taxon>
        <taxon>Methanobacteriati</taxon>
        <taxon>Methanobacteriota</taxon>
        <taxon>Stenosarchaea group</taxon>
        <taxon>Halobacteria</taxon>
        <taxon>Halobacteriales</taxon>
        <taxon>Haloarculaceae</taxon>
        <taxon>Halosimplex</taxon>
    </lineage>
</organism>
<evidence type="ECO:0000313" key="1">
    <source>
        <dbReference type="EMBL" id="QLH79417.1"/>
    </source>
</evidence>
<dbReference type="GeneID" id="56080171"/>
<reference evidence="1 2" key="1">
    <citation type="submission" date="2020-07" db="EMBL/GenBank/DDBJ databases">
        <title>Halosimplex pelagicum sp. nov. and Halosimplex rubrum sp. nov., isolated from salted brown alga Laminaria, and emended description of the genus Halosimplex.</title>
        <authorList>
            <person name="Cui H."/>
        </authorList>
    </citation>
    <scope>NUCLEOTIDE SEQUENCE [LARGE SCALE GENOMIC DNA]</scope>
    <source>
        <strain evidence="1 2">R27</strain>
    </source>
</reference>
<dbReference type="AlphaFoldDB" id="A0A7D5P2X7"/>
<dbReference type="OrthoDB" id="39107at2157"/>
<accession>A0A7D5P2X7</accession>
<dbReference type="RefSeq" id="WP_179909284.1">
    <property type="nucleotide sequence ID" value="NZ_CP058910.1"/>
</dbReference>
<protein>
    <submittedName>
        <fullName evidence="1">ATPase</fullName>
    </submittedName>
</protein>
<proteinExistence type="predicted"/>
<sequence length="267" mass="28508">MRLLVAGGSRVDAGKTTFSVGLVARTGAVGFKPRAGNDYWFDHDDFLNATADGRLYGKDARKLAAASPADVTPEDVNAVHRLWRPSPGGGTGLLGKDDREFLVDRVGESFVVNGTVDLPESVLESLPLADAPRVSSVEGFNEEMTDRHLAEQRSLLGEIEATERAVVESYADVARPFREIDPDAVAVVEPGRVRVYDGARYAKGCAIASGGPDAGQLEERVDDVTDLIEPKADARLPPLSKGERGDPAAVADAYEHAYDTVLAAAFE</sequence>
<dbReference type="KEGG" id="hrr:HZS55_19870"/>
<gene>
    <name evidence="1" type="ORF">HZS55_19870</name>
</gene>